<reference evidence="2 3" key="1">
    <citation type="submission" date="2012-01" db="EMBL/GenBank/DDBJ databases">
        <title>Improved High-Quality Draft sequence of Metallosphaera yellowstonensis MK1.</title>
        <authorList>
            <consortium name="US DOE Joint Genome Institute"/>
            <person name="Lucas S."/>
            <person name="Han J."/>
            <person name="Cheng J.-F."/>
            <person name="Goodwin L."/>
            <person name="Pitluck S."/>
            <person name="Peters L."/>
            <person name="Teshima H."/>
            <person name="Detter J.C."/>
            <person name="Han C."/>
            <person name="Tapia R."/>
            <person name="Land M."/>
            <person name="Hauser L."/>
            <person name="Kyrpides N."/>
            <person name="Kozubal M."/>
            <person name="Macur R.E."/>
            <person name="Jay Z."/>
            <person name="Inskeep W."/>
            <person name="Woyke T."/>
        </authorList>
    </citation>
    <scope>NUCLEOTIDE SEQUENCE [LARGE SCALE GENOMIC DNA]</scope>
    <source>
        <strain evidence="2 3">MK1</strain>
    </source>
</reference>
<evidence type="ECO:0000313" key="3">
    <source>
        <dbReference type="Proteomes" id="UP000003980"/>
    </source>
</evidence>
<dbReference type="EMBL" id="JH597761">
    <property type="protein sequence ID" value="EHP70357.1"/>
    <property type="molecule type" value="Genomic_DNA"/>
</dbReference>
<proteinExistence type="predicted"/>
<dbReference type="HOGENOM" id="CLU_1406013_0_0_2"/>
<feature type="transmembrane region" description="Helical" evidence="1">
    <location>
        <begin position="116"/>
        <end position="137"/>
    </location>
</feature>
<evidence type="ECO:0000313" key="2">
    <source>
        <dbReference type="EMBL" id="EHP70357.1"/>
    </source>
</evidence>
<sequence length="193" mass="22666">MKSVEEAKEIARRATRRIIRKTLGKYYLLWSTYPLVIGVLYILTPPSLLENPLPYILTLIPYLTLTSYFFMDMGKKLRRYKELIGWKSRRRVSLLIVLMLAGFVMLVLGYEPGFNYLLILGLSLYTSTVDYYIYYTASFARFRYYDLLTMVTFSISMFVWFLPLPYSEAPYLVMSVVWIFSGYSSLSEVIEDV</sequence>
<dbReference type="eggNOG" id="arCOG05963">
    <property type="taxonomic scope" value="Archaea"/>
</dbReference>
<keyword evidence="3" id="KW-1185">Reference proteome</keyword>
<protein>
    <submittedName>
        <fullName evidence="2">Uncharacterized protein</fullName>
    </submittedName>
</protein>
<feature type="transmembrane region" description="Helical" evidence="1">
    <location>
        <begin position="26"/>
        <end position="43"/>
    </location>
</feature>
<accession>H2C286</accession>
<feature type="transmembrane region" description="Helical" evidence="1">
    <location>
        <begin position="55"/>
        <end position="71"/>
    </location>
</feature>
<gene>
    <name evidence="2" type="ORF">MetMK1DRAFT_00008590</name>
</gene>
<evidence type="ECO:0000256" key="1">
    <source>
        <dbReference type="SAM" id="Phobius"/>
    </source>
</evidence>
<name>H2C286_9CREN</name>
<organism evidence="2 3">
    <name type="scientific">Metallosphaera yellowstonensis MK1</name>
    <dbReference type="NCBI Taxonomy" id="671065"/>
    <lineage>
        <taxon>Archaea</taxon>
        <taxon>Thermoproteota</taxon>
        <taxon>Thermoprotei</taxon>
        <taxon>Sulfolobales</taxon>
        <taxon>Sulfolobaceae</taxon>
        <taxon>Metallosphaera</taxon>
    </lineage>
</organism>
<feature type="transmembrane region" description="Helical" evidence="1">
    <location>
        <begin position="144"/>
        <end position="163"/>
    </location>
</feature>
<dbReference type="RefSeq" id="WP_009071029.1">
    <property type="nucleotide sequence ID" value="NZ_JH597761.1"/>
</dbReference>
<dbReference type="AlphaFoldDB" id="H2C286"/>
<dbReference type="STRING" id="671065.MetMK1DRAFT_00008590"/>
<keyword evidence="1" id="KW-0472">Membrane</keyword>
<keyword evidence="1" id="KW-0812">Transmembrane</keyword>
<dbReference type="Proteomes" id="UP000003980">
    <property type="component" value="Unassembled WGS sequence"/>
</dbReference>
<keyword evidence="1" id="KW-1133">Transmembrane helix</keyword>
<feature type="transmembrane region" description="Helical" evidence="1">
    <location>
        <begin position="92"/>
        <end position="110"/>
    </location>
</feature>